<dbReference type="Pfam" id="PF12680">
    <property type="entry name" value="SnoaL_2"/>
    <property type="match status" value="1"/>
</dbReference>
<evidence type="ECO:0000259" key="1">
    <source>
        <dbReference type="Pfam" id="PF12680"/>
    </source>
</evidence>
<accession>A0A4R7TA16</accession>
<dbReference type="RefSeq" id="WP_238158005.1">
    <property type="nucleotide sequence ID" value="NZ_SOCE01000001.1"/>
</dbReference>
<dbReference type="Gene3D" id="3.10.450.50">
    <property type="match status" value="1"/>
</dbReference>
<gene>
    <name evidence="2" type="ORF">EV138_1627</name>
</gene>
<evidence type="ECO:0000313" key="2">
    <source>
        <dbReference type="EMBL" id="TDU88088.1"/>
    </source>
</evidence>
<dbReference type="AlphaFoldDB" id="A0A4R7TA16"/>
<dbReference type="SUPFAM" id="SSF54427">
    <property type="entry name" value="NTF2-like"/>
    <property type="match status" value="1"/>
</dbReference>
<organism evidence="2 3">
    <name type="scientific">Kribbella voronezhensis</name>
    <dbReference type="NCBI Taxonomy" id="2512212"/>
    <lineage>
        <taxon>Bacteria</taxon>
        <taxon>Bacillati</taxon>
        <taxon>Actinomycetota</taxon>
        <taxon>Actinomycetes</taxon>
        <taxon>Propionibacteriales</taxon>
        <taxon>Kribbellaceae</taxon>
        <taxon>Kribbella</taxon>
    </lineage>
</organism>
<reference evidence="2 3" key="1">
    <citation type="submission" date="2019-03" db="EMBL/GenBank/DDBJ databases">
        <title>Genomic Encyclopedia of Type Strains, Phase III (KMG-III): the genomes of soil and plant-associated and newly described type strains.</title>
        <authorList>
            <person name="Whitman W."/>
        </authorList>
    </citation>
    <scope>NUCLEOTIDE SEQUENCE [LARGE SCALE GENOMIC DNA]</scope>
    <source>
        <strain evidence="2 3">VKM Ac-2575</strain>
    </source>
</reference>
<dbReference type="InterPro" id="IPR037401">
    <property type="entry name" value="SnoaL-like"/>
</dbReference>
<dbReference type="Proteomes" id="UP000295151">
    <property type="component" value="Unassembled WGS sequence"/>
</dbReference>
<sequence>MDHETAEDFYRRYMERCNAHRFDELDEFVHQDVRINDEPAGLDQYAAGLRAMVAPFVDYRWQVLELLVDGDRLAARFNDTGVLRDGRKLETQEFAVYHLDDGKIAEVRGVWVKADTSVLNQLDDA</sequence>
<evidence type="ECO:0000313" key="3">
    <source>
        <dbReference type="Proteomes" id="UP000295151"/>
    </source>
</evidence>
<protein>
    <submittedName>
        <fullName evidence="2">Putative ester cyclase</fullName>
    </submittedName>
</protein>
<dbReference type="EMBL" id="SOCE01000001">
    <property type="protein sequence ID" value="TDU88088.1"/>
    <property type="molecule type" value="Genomic_DNA"/>
</dbReference>
<dbReference type="InterPro" id="IPR032710">
    <property type="entry name" value="NTF2-like_dom_sf"/>
</dbReference>
<proteinExistence type="predicted"/>
<keyword evidence="3" id="KW-1185">Reference proteome</keyword>
<comment type="caution">
    <text evidence="2">The sequence shown here is derived from an EMBL/GenBank/DDBJ whole genome shotgun (WGS) entry which is preliminary data.</text>
</comment>
<name>A0A4R7TA16_9ACTN</name>
<feature type="domain" description="SnoaL-like" evidence="1">
    <location>
        <begin position="11"/>
        <end position="107"/>
    </location>
</feature>